<dbReference type="HOGENOM" id="CLU_020107_4_1_1"/>
<evidence type="ECO:0000256" key="4">
    <source>
        <dbReference type="PROSITE-ProRule" id="PRU00302"/>
    </source>
</evidence>
<dbReference type="PANTHER" id="PTHR45656">
    <property type="entry name" value="PROTEIN CBR-CLEC-78"/>
    <property type="match status" value="1"/>
</dbReference>
<dbReference type="InParanoid" id="G1QAT2"/>
<keyword evidence="4" id="KW-0768">Sushi</keyword>
<keyword evidence="5" id="KW-1133">Transmembrane helix</keyword>
<dbReference type="EMBL" id="AAPE02000625">
    <property type="status" value="NOT_ANNOTATED_CDS"/>
    <property type="molecule type" value="Genomic_DNA"/>
</dbReference>
<evidence type="ECO:0000256" key="5">
    <source>
        <dbReference type="SAM" id="Phobius"/>
    </source>
</evidence>
<dbReference type="SMART" id="SM00032">
    <property type="entry name" value="CCP"/>
    <property type="match status" value="1"/>
</dbReference>
<dbReference type="InterPro" id="IPR051277">
    <property type="entry name" value="SEZ6_CSMD_C4BPB_Regulators"/>
</dbReference>
<evidence type="ECO:0000259" key="6">
    <source>
        <dbReference type="PROSITE" id="PS50923"/>
    </source>
</evidence>
<keyword evidence="5" id="KW-0812">Transmembrane</keyword>
<dbReference type="InterPro" id="IPR035976">
    <property type="entry name" value="Sushi/SCR/CCP_sf"/>
</dbReference>
<keyword evidence="8" id="KW-1185">Reference proteome</keyword>
<keyword evidence="1" id="KW-0732">Signal</keyword>
<name>G1QAT2_MYOLU</name>
<protein>
    <recommendedName>
        <fullName evidence="6">Sushi domain-containing protein</fullName>
    </recommendedName>
</protein>
<accession>G1QAT2</accession>
<dbReference type="SUPFAM" id="SSF57535">
    <property type="entry name" value="Complement control module/SCR domain"/>
    <property type="match status" value="1"/>
</dbReference>
<dbReference type="PROSITE" id="PS50923">
    <property type="entry name" value="SUSHI"/>
    <property type="match status" value="1"/>
</dbReference>
<evidence type="ECO:0000256" key="1">
    <source>
        <dbReference type="ARBA" id="ARBA00022729"/>
    </source>
</evidence>
<evidence type="ECO:0000256" key="2">
    <source>
        <dbReference type="ARBA" id="ARBA00022737"/>
    </source>
</evidence>
<evidence type="ECO:0000256" key="3">
    <source>
        <dbReference type="ARBA" id="ARBA00023157"/>
    </source>
</evidence>
<feature type="domain" description="Sushi" evidence="6">
    <location>
        <begin position="37"/>
        <end position="102"/>
    </location>
</feature>
<dbReference type="CDD" id="cd00033">
    <property type="entry name" value="CCP"/>
    <property type="match status" value="1"/>
</dbReference>
<dbReference type="Proteomes" id="UP000001074">
    <property type="component" value="Unassembled WGS sequence"/>
</dbReference>
<reference evidence="7" key="2">
    <citation type="submission" date="2025-08" db="UniProtKB">
        <authorList>
            <consortium name="Ensembl"/>
        </authorList>
    </citation>
    <scope>IDENTIFICATION</scope>
</reference>
<dbReference type="PANTHER" id="PTHR45656:SF4">
    <property type="entry name" value="PROTEIN CBR-CLEC-78"/>
    <property type="match status" value="1"/>
</dbReference>
<dbReference type="STRING" id="59463.ENSMLUP00000020815"/>
<dbReference type="GeneTree" id="ENSGT00940000160375"/>
<dbReference type="AlphaFoldDB" id="G1QAT2"/>
<dbReference type="Gene3D" id="2.10.70.10">
    <property type="entry name" value="Complement Module, domain 1"/>
    <property type="match status" value="1"/>
</dbReference>
<reference evidence="7" key="3">
    <citation type="submission" date="2025-09" db="UniProtKB">
        <authorList>
            <consortium name="Ensembl"/>
        </authorList>
    </citation>
    <scope>IDENTIFICATION</scope>
</reference>
<feature type="disulfide bond" evidence="4">
    <location>
        <begin position="73"/>
        <end position="100"/>
    </location>
</feature>
<keyword evidence="3 4" id="KW-1015">Disulfide bond</keyword>
<feature type="transmembrane region" description="Helical" evidence="5">
    <location>
        <begin position="109"/>
        <end position="130"/>
    </location>
</feature>
<sequence length="136" mass="14865">AEPNTKHLQLQSDKGYLLMGDALLIRTLEGTWSQPAPSCKDVNGSSPEYMNGIQKGLESGKKCQHGAIVTLECEDGYTLEGSGQTQCLEDHRWNPHLAVCKSQSSLTPLGGLSVGCLFLLFLIAVTSYMISKHRER</sequence>
<evidence type="ECO:0000313" key="8">
    <source>
        <dbReference type="Proteomes" id="UP000001074"/>
    </source>
</evidence>
<proteinExistence type="predicted"/>
<evidence type="ECO:0000313" key="7">
    <source>
        <dbReference type="Ensembl" id="ENSMLUP00000020815.1"/>
    </source>
</evidence>
<comment type="caution">
    <text evidence="4">Lacks conserved residue(s) required for the propagation of feature annotation.</text>
</comment>
<dbReference type="Pfam" id="PF00084">
    <property type="entry name" value="Sushi"/>
    <property type="match status" value="1"/>
</dbReference>
<keyword evidence="5" id="KW-0472">Membrane</keyword>
<dbReference type="Ensembl" id="ENSMLUT00000025170.1">
    <property type="protein sequence ID" value="ENSMLUP00000020815.1"/>
    <property type="gene ID" value="ENSMLUG00000029886.1"/>
</dbReference>
<keyword evidence="2" id="KW-0677">Repeat</keyword>
<organism evidence="7 8">
    <name type="scientific">Myotis lucifugus</name>
    <name type="common">Little brown bat</name>
    <dbReference type="NCBI Taxonomy" id="59463"/>
    <lineage>
        <taxon>Eukaryota</taxon>
        <taxon>Metazoa</taxon>
        <taxon>Chordata</taxon>
        <taxon>Craniata</taxon>
        <taxon>Vertebrata</taxon>
        <taxon>Euteleostomi</taxon>
        <taxon>Mammalia</taxon>
        <taxon>Eutheria</taxon>
        <taxon>Laurasiatheria</taxon>
        <taxon>Chiroptera</taxon>
        <taxon>Yangochiroptera</taxon>
        <taxon>Vespertilionidae</taxon>
        <taxon>Myotis</taxon>
    </lineage>
</organism>
<dbReference type="InterPro" id="IPR000436">
    <property type="entry name" value="Sushi_SCR_CCP_dom"/>
</dbReference>
<reference evidence="7 8" key="1">
    <citation type="journal article" date="2011" name="Nature">
        <title>A high-resolution map of human evolutionary constraint using 29 mammals.</title>
        <authorList>
            <person name="Lindblad-Toh K."/>
            <person name="Garber M."/>
            <person name="Zuk O."/>
            <person name="Lin M.F."/>
            <person name="Parker B.J."/>
            <person name="Washietl S."/>
            <person name="Kheradpour P."/>
            <person name="Ernst J."/>
            <person name="Jordan G."/>
            <person name="Mauceli E."/>
            <person name="Ward L.D."/>
            <person name="Lowe C.B."/>
            <person name="Holloway A.K."/>
            <person name="Clamp M."/>
            <person name="Gnerre S."/>
            <person name="Alfoldi J."/>
            <person name="Beal K."/>
            <person name="Chang J."/>
            <person name="Clawson H."/>
            <person name="Cuff J."/>
            <person name="Di Palma F."/>
            <person name="Fitzgerald S."/>
            <person name="Flicek P."/>
            <person name="Guttman M."/>
            <person name="Hubisz M.J."/>
            <person name="Jaffe D.B."/>
            <person name="Jungreis I."/>
            <person name="Kent W.J."/>
            <person name="Kostka D."/>
            <person name="Lara M."/>
            <person name="Martins A.L."/>
            <person name="Massingham T."/>
            <person name="Moltke I."/>
            <person name="Raney B.J."/>
            <person name="Rasmussen M.D."/>
            <person name="Robinson J."/>
            <person name="Stark A."/>
            <person name="Vilella A.J."/>
            <person name="Wen J."/>
            <person name="Xie X."/>
            <person name="Zody M.C."/>
            <person name="Baldwin J."/>
            <person name="Bloom T."/>
            <person name="Chin C.W."/>
            <person name="Heiman D."/>
            <person name="Nicol R."/>
            <person name="Nusbaum C."/>
            <person name="Young S."/>
            <person name="Wilkinson J."/>
            <person name="Worley K.C."/>
            <person name="Kovar C.L."/>
            <person name="Muzny D.M."/>
            <person name="Gibbs R.A."/>
            <person name="Cree A."/>
            <person name="Dihn H.H."/>
            <person name="Fowler G."/>
            <person name="Jhangiani S."/>
            <person name="Joshi V."/>
            <person name="Lee S."/>
            <person name="Lewis L.R."/>
            <person name="Nazareth L.V."/>
            <person name="Okwuonu G."/>
            <person name="Santibanez J."/>
            <person name="Warren W.C."/>
            <person name="Mardis E.R."/>
            <person name="Weinstock G.M."/>
            <person name="Wilson R.K."/>
            <person name="Delehaunty K."/>
            <person name="Dooling D."/>
            <person name="Fronik C."/>
            <person name="Fulton L."/>
            <person name="Fulton B."/>
            <person name="Graves T."/>
            <person name="Minx P."/>
            <person name="Sodergren E."/>
            <person name="Birney E."/>
            <person name="Margulies E.H."/>
            <person name="Herrero J."/>
            <person name="Green E.D."/>
            <person name="Haussler D."/>
            <person name="Siepel A."/>
            <person name="Goldman N."/>
            <person name="Pollard K.S."/>
            <person name="Pedersen J.S."/>
            <person name="Lander E.S."/>
            <person name="Kellis M."/>
        </authorList>
    </citation>
    <scope>NUCLEOTIDE SEQUENCE [LARGE SCALE GENOMIC DNA]</scope>
</reference>
<dbReference type="eggNOG" id="KOG4297">
    <property type="taxonomic scope" value="Eukaryota"/>
</dbReference>